<dbReference type="AlphaFoldDB" id="A0A552LDG4"/>
<organism evidence="1 2">
    <name type="scientific">Microcystis wesenbergii Mw_MB_S_20031200_S109D</name>
    <dbReference type="NCBI Taxonomy" id="2486241"/>
    <lineage>
        <taxon>Bacteria</taxon>
        <taxon>Bacillati</taxon>
        <taxon>Cyanobacteriota</taxon>
        <taxon>Cyanophyceae</taxon>
        <taxon>Oscillatoriophycideae</taxon>
        <taxon>Chroococcales</taxon>
        <taxon>Microcystaceae</taxon>
        <taxon>Microcystis</taxon>
    </lineage>
</organism>
<name>A0A552LDG4_9CHRO</name>
<dbReference type="InterPro" id="IPR027443">
    <property type="entry name" value="IPNS-like_sf"/>
</dbReference>
<protein>
    <recommendedName>
        <fullName evidence="3">Aspartyl/asparaginyl beta-hydroxylase domain-containing protein</fullName>
    </recommendedName>
</protein>
<reference evidence="1 2" key="1">
    <citation type="submission" date="2019-01" db="EMBL/GenBank/DDBJ databases">
        <title>Coherence of Microcystis species and biogeography revealed through population genomics.</title>
        <authorList>
            <person name="Perez-Carrascal O.M."/>
            <person name="Terrat Y."/>
            <person name="Giani A."/>
            <person name="Fortin N."/>
            <person name="Tromas N."/>
            <person name="Shapiro B.J."/>
        </authorList>
    </citation>
    <scope>NUCLEOTIDE SEQUENCE [LARGE SCALE GENOMIC DNA]</scope>
    <source>
        <strain evidence="1">Mw_MB_S_20031200_S109D</strain>
    </source>
</reference>
<evidence type="ECO:0000313" key="1">
    <source>
        <dbReference type="EMBL" id="TRV18248.1"/>
    </source>
</evidence>
<accession>A0A552LDG4</accession>
<evidence type="ECO:0000313" key="2">
    <source>
        <dbReference type="Proteomes" id="UP000318616"/>
    </source>
</evidence>
<gene>
    <name evidence="1" type="ORF">EWV88_21090</name>
</gene>
<dbReference type="Gene3D" id="2.60.120.330">
    <property type="entry name" value="B-lactam Antibiotic, Isopenicillin N Synthase, Chain"/>
    <property type="match status" value="1"/>
</dbReference>
<evidence type="ECO:0008006" key="3">
    <source>
        <dbReference type="Google" id="ProtNLM"/>
    </source>
</evidence>
<proteinExistence type="predicted"/>
<dbReference type="Proteomes" id="UP000318616">
    <property type="component" value="Unassembled WGS sequence"/>
</dbReference>
<comment type="caution">
    <text evidence="1">The sequence shown here is derived from an EMBL/GenBank/DDBJ whole genome shotgun (WGS) entry which is preliminary data.</text>
</comment>
<sequence length="184" mass="21220">MNYFRRLRLTIDVPEFDMSACRLAQIADVPNRDRYKYTLWEKESAPPTPLHVFEVPNPYAAQLLSQLPQAVLDREVPGVFYMRMEKPHPDSTVPPHVDVGRRTAINVYINCSEEITEFFSADEQNKTLISRGSFKAKEGEAWLLNVSKPHAVRMSDANLRSCISFSFRRLKFDELESLLLKNGE</sequence>
<dbReference type="EMBL" id="SFAP01000262">
    <property type="protein sequence ID" value="TRV18248.1"/>
    <property type="molecule type" value="Genomic_DNA"/>
</dbReference>